<feature type="compositionally biased region" description="Low complexity" evidence="1">
    <location>
        <begin position="823"/>
        <end position="834"/>
    </location>
</feature>
<sequence length="1233" mass="131441">MVHRPADSRLLTNLLSHEKDYSKHLLSLLDYSHASLASFSAYASASSPPASQVILQVASSLAGADDALRRYAASIDEWREMMKGLKTLEDEVGNIMRDREILVTRLIKASKSQKPNRDSLILSNQRFPSSSSLSLSPAPDSPSPAGYNSPQANTYSAPGLPTSSKLVAAQSELQACEAHLASKEHELAARRNAAVREGLSIRCRAMVECGWTWGERGKEALSALQSLSEDNTNRLSYISPQQASVQTISSKANIFPHDSKPLPEPAPASDISSIGPSQSASQVNLVPPSVPPPIQNGYYPFETGPAGPSSGTSSNSHQQQFSVRPASYLNTEPQTMHIPPAHAISDLALPTSTTAPPQRHVLSRRITEEELQRTSGHLTEENADETRSWIQNLDINGRSIEDASTSEDEQDELQEGKLAVVENPRFATEEAPKKTSLLNPQHDRPPPIQHLPHVPVKEVKEKTTGLFGSLRVFFGGKSHREKEHQRETHQREDSDEEEPRTLGTIFAKKKQHDSPKKGSSPGKWDTRTTKNLKNLQRKESDEDLPASVAPTPSVRKPAFSPVIMPEDGVGTGGPSRFRGRGRVVSDAAAVFVRDNPGGSDRGAGAKGSRLRKPRATRSASVPPPAGNEAARPVTHPTPSATSTSTVTTSARPDQTKPEHAHVQSQNPSNAKGKGRAVDKHMKGWSSDTAAMTATPAVSSGIQRKKSLTKGKPLTSVTQSPPAASQATVMQAGSNAGGTMPAGASLSRNTSLMSASSAPTGKSHLANGTTGTVTDLGKSNTTTGLGQGMPTTTVGRRSTITGAGRPNGSGTGHRRAMSVDHGKTTSTGKSSVTTSHAHTQSANANSLMSIVEGASRVRLQGTEMETVRAPPRVGRDDILNADKKAATFVPQQGGMELPKAPGPVVDMLRASGSDMDINRHVRSRSISGNVKDASASAPDLHSQGHGFGRPAKSPLKSALRNSSRTPSPMMGPLPVENGSINSIPPITGPSKPRQLEAPRSQSVPAPMASIPRAPGSVLTSMPTPAPAPSRPAVSTPPTSSTQAQRVPSPDVQEEYLDDDAASISSYETGHEVFDWGDEAPEEAQATSNVTRPVPMRTGSESSTASESATPRPPPKPQPDFTQYGSDASVSTVGPSSSSLQPQRRKSVRVSLQPTFSPTPPAIDDDDEEEQMKHAPWAWKNNSNAPVSDHSRQSDPKSNEAVVRDVWEDSSEEDVEYQKARRLLSKVAKKAKARK</sequence>
<feature type="region of interest" description="Disordered" evidence="1">
    <location>
        <begin position="117"/>
        <end position="159"/>
    </location>
</feature>
<feature type="compositionally biased region" description="Polar residues" evidence="1">
    <location>
        <begin position="146"/>
        <end position="159"/>
    </location>
</feature>
<dbReference type="PANTHER" id="PTHR31962">
    <property type="entry name" value="SPHINGOLIPID LONG CHAIN BASE-RESPONSIVE PROTEIN PIL1"/>
    <property type="match status" value="1"/>
</dbReference>
<accession>A0A5C3M2J8</accession>
<name>A0A5C3M2J8_9AGAR</name>
<feature type="compositionally biased region" description="Polar residues" evidence="1">
    <location>
        <begin position="1034"/>
        <end position="1044"/>
    </location>
</feature>
<feature type="compositionally biased region" description="Low complexity" evidence="1">
    <location>
        <begin position="1124"/>
        <end position="1137"/>
    </location>
</feature>
<feature type="compositionally biased region" description="Acidic residues" evidence="1">
    <location>
        <begin position="1050"/>
        <end position="1059"/>
    </location>
</feature>
<feature type="compositionally biased region" description="Low complexity" evidence="1">
    <location>
        <begin position="632"/>
        <end position="652"/>
    </location>
</feature>
<feature type="compositionally biased region" description="Low complexity" evidence="1">
    <location>
        <begin position="303"/>
        <end position="316"/>
    </location>
</feature>
<feature type="region of interest" description="Disordered" evidence="1">
    <location>
        <begin position="921"/>
        <end position="1216"/>
    </location>
</feature>
<gene>
    <name evidence="2" type="ORF">BDQ12DRAFT_683522</name>
</gene>
<feature type="compositionally biased region" description="Polar residues" evidence="1">
    <location>
        <begin position="714"/>
        <end position="733"/>
    </location>
</feature>
<dbReference type="GO" id="GO:0008289">
    <property type="term" value="F:lipid binding"/>
    <property type="evidence" value="ECO:0007669"/>
    <property type="project" value="TreeGrafter"/>
</dbReference>
<feature type="compositionally biased region" description="Basic and acidic residues" evidence="1">
    <location>
        <begin position="1187"/>
        <end position="1205"/>
    </location>
</feature>
<evidence type="ECO:0000256" key="1">
    <source>
        <dbReference type="SAM" id="MobiDB-lite"/>
    </source>
</evidence>
<organism evidence="2 3">
    <name type="scientific">Crucibulum laeve</name>
    <dbReference type="NCBI Taxonomy" id="68775"/>
    <lineage>
        <taxon>Eukaryota</taxon>
        <taxon>Fungi</taxon>
        <taxon>Dikarya</taxon>
        <taxon>Basidiomycota</taxon>
        <taxon>Agaricomycotina</taxon>
        <taxon>Agaricomycetes</taxon>
        <taxon>Agaricomycetidae</taxon>
        <taxon>Agaricales</taxon>
        <taxon>Agaricineae</taxon>
        <taxon>Nidulariaceae</taxon>
        <taxon>Crucibulum</taxon>
    </lineage>
</organism>
<protein>
    <submittedName>
        <fullName evidence="2">Uncharacterized protein</fullName>
    </submittedName>
</protein>
<dbReference type="PANTHER" id="PTHR31962:SF1">
    <property type="entry name" value="SPHINGOLIPID LONG CHAIN BASE-RESPONSIVE PROTEIN PIL1"/>
    <property type="match status" value="1"/>
</dbReference>
<dbReference type="STRING" id="68775.A0A5C3M2J8"/>
<dbReference type="AlphaFoldDB" id="A0A5C3M2J8"/>
<dbReference type="GO" id="GO:0070941">
    <property type="term" value="P:eisosome assembly"/>
    <property type="evidence" value="ECO:0007669"/>
    <property type="project" value="TreeGrafter"/>
</dbReference>
<reference evidence="2 3" key="1">
    <citation type="journal article" date="2019" name="Nat. Ecol. Evol.">
        <title>Megaphylogeny resolves global patterns of mushroom evolution.</title>
        <authorList>
            <person name="Varga T."/>
            <person name="Krizsan K."/>
            <person name="Foldi C."/>
            <person name="Dima B."/>
            <person name="Sanchez-Garcia M."/>
            <person name="Sanchez-Ramirez S."/>
            <person name="Szollosi G.J."/>
            <person name="Szarkandi J.G."/>
            <person name="Papp V."/>
            <person name="Albert L."/>
            <person name="Andreopoulos W."/>
            <person name="Angelini C."/>
            <person name="Antonin V."/>
            <person name="Barry K.W."/>
            <person name="Bougher N.L."/>
            <person name="Buchanan P."/>
            <person name="Buyck B."/>
            <person name="Bense V."/>
            <person name="Catcheside P."/>
            <person name="Chovatia M."/>
            <person name="Cooper J."/>
            <person name="Damon W."/>
            <person name="Desjardin D."/>
            <person name="Finy P."/>
            <person name="Geml J."/>
            <person name="Haridas S."/>
            <person name="Hughes K."/>
            <person name="Justo A."/>
            <person name="Karasinski D."/>
            <person name="Kautmanova I."/>
            <person name="Kiss B."/>
            <person name="Kocsube S."/>
            <person name="Kotiranta H."/>
            <person name="LaButti K.M."/>
            <person name="Lechner B.E."/>
            <person name="Liimatainen K."/>
            <person name="Lipzen A."/>
            <person name="Lukacs Z."/>
            <person name="Mihaltcheva S."/>
            <person name="Morgado L.N."/>
            <person name="Niskanen T."/>
            <person name="Noordeloos M.E."/>
            <person name="Ohm R.A."/>
            <person name="Ortiz-Santana B."/>
            <person name="Ovrebo C."/>
            <person name="Racz N."/>
            <person name="Riley R."/>
            <person name="Savchenko A."/>
            <person name="Shiryaev A."/>
            <person name="Soop K."/>
            <person name="Spirin V."/>
            <person name="Szebenyi C."/>
            <person name="Tomsovsky M."/>
            <person name="Tulloss R.E."/>
            <person name="Uehling J."/>
            <person name="Grigoriev I.V."/>
            <person name="Vagvolgyi C."/>
            <person name="Papp T."/>
            <person name="Martin F.M."/>
            <person name="Miettinen O."/>
            <person name="Hibbett D.S."/>
            <person name="Nagy L.G."/>
        </authorList>
    </citation>
    <scope>NUCLEOTIDE SEQUENCE [LARGE SCALE GENOMIC DNA]</scope>
    <source>
        <strain evidence="2 3">CBS 166.37</strain>
    </source>
</reference>
<dbReference type="GO" id="GO:0005886">
    <property type="term" value="C:plasma membrane"/>
    <property type="evidence" value="ECO:0007669"/>
    <property type="project" value="TreeGrafter"/>
</dbReference>
<feature type="region of interest" description="Disordered" evidence="1">
    <location>
        <begin position="296"/>
        <end position="322"/>
    </location>
</feature>
<feature type="compositionally biased region" description="Polar residues" evidence="1">
    <location>
        <begin position="270"/>
        <end position="284"/>
    </location>
</feature>
<feature type="compositionally biased region" description="Polar residues" evidence="1">
    <location>
        <begin position="745"/>
        <end position="800"/>
    </location>
</feature>
<feature type="region of interest" description="Disordered" evidence="1">
    <location>
        <begin position="424"/>
        <end position="451"/>
    </location>
</feature>
<evidence type="ECO:0000313" key="3">
    <source>
        <dbReference type="Proteomes" id="UP000308652"/>
    </source>
</evidence>
<dbReference type="InterPro" id="IPR028245">
    <property type="entry name" value="PIL1/LSP1"/>
</dbReference>
<dbReference type="GO" id="GO:0006897">
    <property type="term" value="P:endocytosis"/>
    <property type="evidence" value="ECO:0007669"/>
    <property type="project" value="TreeGrafter"/>
</dbReference>
<evidence type="ECO:0000313" key="2">
    <source>
        <dbReference type="EMBL" id="TFK38358.1"/>
    </source>
</evidence>
<feature type="region of interest" description="Disordered" evidence="1">
    <location>
        <begin position="254"/>
        <end position="284"/>
    </location>
</feature>
<dbReference type="InterPro" id="IPR027267">
    <property type="entry name" value="AH/BAR_dom_sf"/>
</dbReference>
<keyword evidence="3" id="KW-1185">Reference proteome</keyword>
<feature type="compositionally biased region" description="Basic and acidic residues" evidence="1">
    <location>
        <begin position="478"/>
        <end position="492"/>
    </location>
</feature>
<dbReference type="GO" id="GO:0036286">
    <property type="term" value="C:eisosome filament"/>
    <property type="evidence" value="ECO:0007669"/>
    <property type="project" value="TreeGrafter"/>
</dbReference>
<dbReference type="EMBL" id="ML213603">
    <property type="protein sequence ID" value="TFK38358.1"/>
    <property type="molecule type" value="Genomic_DNA"/>
</dbReference>
<feature type="compositionally biased region" description="Polar residues" evidence="1">
    <location>
        <begin position="685"/>
        <end position="701"/>
    </location>
</feature>
<feature type="compositionally biased region" description="Low complexity" evidence="1">
    <location>
        <begin position="1098"/>
        <end position="1108"/>
    </location>
</feature>
<feature type="region of interest" description="Disordered" evidence="1">
    <location>
        <begin position="477"/>
        <end position="841"/>
    </location>
</feature>
<feature type="compositionally biased region" description="Low complexity" evidence="1">
    <location>
        <begin position="128"/>
        <end position="138"/>
    </location>
</feature>
<dbReference type="Proteomes" id="UP000308652">
    <property type="component" value="Unassembled WGS sequence"/>
</dbReference>
<proteinExistence type="predicted"/>
<dbReference type="OrthoDB" id="3358861at2759"/>
<dbReference type="Gene3D" id="1.20.1270.60">
    <property type="entry name" value="Arfaptin homology (AH) domain/BAR domain"/>
    <property type="match status" value="1"/>
</dbReference>